<dbReference type="InterPro" id="IPR000990">
    <property type="entry name" value="Innexin"/>
</dbReference>
<proteinExistence type="inferred from homology"/>
<comment type="subcellular location">
    <subcellularLocation>
        <location evidence="1">Cell junction</location>
        <location evidence="1">Gap junction</location>
    </subcellularLocation>
    <subcellularLocation>
        <location evidence="2 12">Cell membrane</location>
        <topology evidence="2 12">Multi-pass membrane protein</topology>
    </subcellularLocation>
</comment>
<evidence type="ECO:0000256" key="2">
    <source>
        <dbReference type="ARBA" id="ARBA00004651"/>
    </source>
</evidence>
<organism evidence="13 14">
    <name type="scientific">Caenorhabditis japonica</name>
    <dbReference type="NCBI Taxonomy" id="281687"/>
    <lineage>
        <taxon>Eukaryota</taxon>
        <taxon>Metazoa</taxon>
        <taxon>Ecdysozoa</taxon>
        <taxon>Nematoda</taxon>
        <taxon>Chromadorea</taxon>
        <taxon>Rhabditida</taxon>
        <taxon>Rhabditina</taxon>
        <taxon>Rhabditomorpha</taxon>
        <taxon>Rhabditoidea</taxon>
        <taxon>Rhabditidae</taxon>
        <taxon>Peloderinae</taxon>
        <taxon>Caenorhabditis</taxon>
    </lineage>
</organism>
<evidence type="ECO:0000313" key="14">
    <source>
        <dbReference type="Proteomes" id="UP000005237"/>
    </source>
</evidence>
<dbReference type="GO" id="GO:0034220">
    <property type="term" value="P:monoatomic ion transmembrane transport"/>
    <property type="evidence" value="ECO:0007669"/>
    <property type="project" value="UniProtKB-KW"/>
</dbReference>
<dbReference type="GO" id="GO:0005243">
    <property type="term" value="F:gap junction channel activity"/>
    <property type="evidence" value="ECO:0007669"/>
    <property type="project" value="TreeGrafter"/>
</dbReference>
<evidence type="ECO:0000256" key="9">
    <source>
        <dbReference type="ARBA" id="ARBA00023065"/>
    </source>
</evidence>
<dbReference type="PRINTS" id="PR01262">
    <property type="entry name" value="INNEXIN"/>
</dbReference>
<keyword evidence="6" id="KW-0303">Gap junction</keyword>
<dbReference type="AlphaFoldDB" id="A0A8R1I5Z7"/>
<evidence type="ECO:0000313" key="13">
    <source>
        <dbReference type="EnsemblMetazoa" id="CJA17926a.1"/>
    </source>
</evidence>
<evidence type="ECO:0000256" key="7">
    <source>
        <dbReference type="ARBA" id="ARBA00022949"/>
    </source>
</evidence>
<evidence type="ECO:0000256" key="4">
    <source>
        <dbReference type="ARBA" id="ARBA00022475"/>
    </source>
</evidence>
<gene>
    <name evidence="12" type="primary">inx</name>
</gene>
<keyword evidence="7" id="KW-0965">Cell junction</keyword>
<reference evidence="13" key="2">
    <citation type="submission" date="2022-06" db="UniProtKB">
        <authorList>
            <consortium name="EnsemblMetazoa"/>
        </authorList>
    </citation>
    <scope>IDENTIFICATION</scope>
    <source>
        <strain evidence="13">DF5081</strain>
    </source>
</reference>
<evidence type="ECO:0000256" key="6">
    <source>
        <dbReference type="ARBA" id="ARBA00022868"/>
    </source>
</evidence>
<evidence type="ECO:0000256" key="11">
    <source>
        <dbReference type="ARBA" id="ARBA00023303"/>
    </source>
</evidence>
<dbReference type="PROSITE" id="PS51013">
    <property type="entry name" value="PANNEXIN"/>
    <property type="match status" value="1"/>
</dbReference>
<keyword evidence="5" id="KW-0812">Transmembrane</keyword>
<accession>A0A8R1I5Z7</accession>
<evidence type="ECO:0000256" key="3">
    <source>
        <dbReference type="ARBA" id="ARBA00022448"/>
    </source>
</evidence>
<evidence type="ECO:0000256" key="12">
    <source>
        <dbReference type="RuleBase" id="RU010713"/>
    </source>
</evidence>
<dbReference type="PANTHER" id="PTHR11893:SF21">
    <property type="entry name" value="INNEXIN EAT-5"/>
    <property type="match status" value="1"/>
</dbReference>
<sequence length="379" mass="44596">MNMLGSMFSMVKPRLDDLGTDRLNYYYSTLIIMGMSLTITARQYVGSPLQCWVPAQFTKAWEQYAEDYCFVYNTYWVKPNDKVPDTVEERVSQQLIYYQWAPFIMAFEAAFFYLPVICWSMLSTKSGINIIKLVETAQKAEGAESEDRKKQIDIICRHISNNLRKRKSEEETTKMAKIQKIFGMQHGKYLTNVYIVTKFIYMSNSFLQFYSTNKFLGQNDPYWGMRILDDILHGTDWEHSGNFPRIAMCDFQVRVLGNLQRHSIQCVLSLNMFNEKIFLFIENQDEKDQKFAKKFRREQQILLFSEFCLHKFTPDIIILLKMINNHTADIVCTEIVGRMWNEFLERDAEVVLERLVGNNHINDSRTSSLKSVLDQEKLI</sequence>
<keyword evidence="10" id="KW-0472">Membrane</keyword>
<reference evidence="14" key="1">
    <citation type="submission" date="2010-08" db="EMBL/GenBank/DDBJ databases">
        <authorList>
            <consortium name="Caenorhabditis japonica Sequencing Consortium"/>
            <person name="Wilson R.K."/>
        </authorList>
    </citation>
    <scope>NUCLEOTIDE SEQUENCE [LARGE SCALE GENOMIC DNA]</scope>
    <source>
        <strain evidence="14">DF5081</strain>
    </source>
</reference>
<evidence type="ECO:0000256" key="8">
    <source>
        <dbReference type="ARBA" id="ARBA00022989"/>
    </source>
</evidence>
<dbReference type="Proteomes" id="UP000005237">
    <property type="component" value="Unassembled WGS sequence"/>
</dbReference>
<evidence type="ECO:0000256" key="10">
    <source>
        <dbReference type="ARBA" id="ARBA00023136"/>
    </source>
</evidence>
<dbReference type="Pfam" id="PF00876">
    <property type="entry name" value="Innexin"/>
    <property type="match status" value="1"/>
</dbReference>
<keyword evidence="14" id="KW-1185">Reference proteome</keyword>
<evidence type="ECO:0000256" key="1">
    <source>
        <dbReference type="ARBA" id="ARBA00004610"/>
    </source>
</evidence>
<name>A0A8R1I5Z7_CAEJA</name>
<dbReference type="GO" id="GO:0005886">
    <property type="term" value="C:plasma membrane"/>
    <property type="evidence" value="ECO:0007669"/>
    <property type="project" value="UniProtKB-SubCell"/>
</dbReference>
<keyword evidence="9 12" id="KW-0406">Ion transport</keyword>
<protein>
    <recommendedName>
        <fullName evidence="12">Innexin</fullName>
    </recommendedName>
</protein>
<evidence type="ECO:0000256" key="5">
    <source>
        <dbReference type="ARBA" id="ARBA00022692"/>
    </source>
</evidence>
<comment type="similarity">
    <text evidence="12">Belongs to the pannexin family.</text>
</comment>
<keyword evidence="4" id="KW-1003">Cell membrane</keyword>
<keyword evidence="3 12" id="KW-0813">Transport</keyword>
<keyword evidence="11 12" id="KW-0407">Ion channel</keyword>
<dbReference type="EnsemblMetazoa" id="CJA17926a.1">
    <property type="protein sequence ID" value="CJA17926a.1"/>
    <property type="gene ID" value="WBGene00137130"/>
</dbReference>
<comment type="function">
    <text evidence="12">Structural component of the gap junctions.</text>
</comment>
<dbReference type="PANTHER" id="PTHR11893">
    <property type="entry name" value="INNEXIN"/>
    <property type="match status" value="1"/>
</dbReference>
<keyword evidence="8" id="KW-1133">Transmembrane helix</keyword>
<dbReference type="GO" id="GO:0005921">
    <property type="term" value="C:gap junction"/>
    <property type="evidence" value="ECO:0007669"/>
    <property type="project" value="UniProtKB-SubCell"/>
</dbReference>